<gene>
    <name evidence="1" type="ORF">METZ01_LOCUS366005</name>
</gene>
<evidence type="ECO:0008006" key="2">
    <source>
        <dbReference type="Google" id="ProtNLM"/>
    </source>
</evidence>
<dbReference type="Gene3D" id="2.60.40.1250">
    <property type="entry name" value="Thiol:disulfide interchange protein DsbD, N-terminal domain"/>
    <property type="match status" value="1"/>
</dbReference>
<dbReference type="InterPro" id="IPR036929">
    <property type="entry name" value="DsbDN_sf"/>
</dbReference>
<accession>A0A382SW56</accession>
<dbReference type="EMBL" id="UINC01131441">
    <property type="protein sequence ID" value="SVD13151.1"/>
    <property type="molecule type" value="Genomic_DNA"/>
</dbReference>
<dbReference type="AlphaFoldDB" id="A0A382SW56"/>
<proteinExistence type="predicted"/>
<evidence type="ECO:0000313" key="1">
    <source>
        <dbReference type="EMBL" id="SVD13151.1"/>
    </source>
</evidence>
<organism evidence="1">
    <name type="scientific">marine metagenome</name>
    <dbReference type="NCBI Taxonomy" id="408172"/>
    <lineage>
        <taxon>unclassified sequences</taxon>
        <taxon>metagenomes</taxon>
        <taxon>ecological metagenomes</taxon>
    </lineage>
</organism>
<sequence length="180" mass="19053">MRRSLVLAVVLLLPLAAAESGVNESVDTEGTAIVSVGTSDVASSSEVFDVTVVLNDEAASNGTTVQWTTQICINTGVCYPPETSNLTADSEGKSWMGSVLMLDDSSYVNWRIELVWPDGAIQRVPDTGFGWKVWSDCWWDNGTWGGSTTDCQEEDGGLPGFAAPAAAAALAMAALMARRD</sequence>
<protein>
    <recommendedName>
        <fullName evidence="2">PGF-CTERM sorting domain-containing protein</fullName>
    </recommendedName>
</protein>
<name>A0A382SW56_9ZZZZ</name>
<reference evidence="1" key="1">
    <citation type="submission" date="2018-05" db="EMBL/GenBank/DDBJ databases">
        <authorList>
            <person name="Lanie J.A."/>
            <person name="Ng W.-L."/>
            <person name="Kazmierczak K.M."/>
            <person name="Andrzejewski T.M."/>
            <person name="Davidsen T.M."/>
            <person name="Wayne K.J."/>
            <person name="Tettelin H."/>
            <person name="Glass J.I."/>
            <person name="Rusch D."/>
            <person name="Podicherti R."/>
            <person name="Tsui H.-C.T."/>
            <person name="Winkler M.E."/>
        </authorList>
    </citation>
    <scope>NUCLEOTIDE SEQUENCE</scope>
</reference>